<gene>
    <name evidence="2" type="ORF">GLAREA_08474</name>
</gene>
<keyword evidence="1" id="KW-0732">Signal</keyword>
<dbReference type="AlphaFoldDB" id="S3CXQ6"/>
<dbReference type="Proteomes" id="UP000016922">
    <property type="component" value="Unassembled WGS sequence"/>
</dbReference>
<dbReference type="GeneID" id="19467522"/>
<evidence type="ECO:0000313" key="3">
    <source>
        <dbReference type="Proteomes" id="UP000016922"/>
    </source>
</evidence>
<sequence>MLFKFSLLLFSAVAFAATEITIPSDLSDGTWLVDLANPTPDFQFLGELSGNLTGDLLLEDTPEKRWSSGFQPPTDQEISCYKTWLPLHGFRHIRYWFKKKCDEGLVVATNKLWLVKVKDWAGYFCTDDRPYQCKTEQYNTMREVVEVNCGRRFGGQVHWPGMSVTFGKTFGRRVRCESGAD</sequence>
<feature type="signal peptide" evidence="1">
    <location>
        <begin position="1"/>
        <end position="16"/>
    </location>
</feature>
<protein>
    <submittedName>
        <fullName evidence="2">Uncharacterized protein</fullName>
    </submittedName>
</protein>
<organism evidence="2 3">
    <name type="scientific">Glarea lozoyensis (strain ATCC 20868 / MF5171)</name>
    <dbReference type="NCBI Taxonomy" id="1116229"/>
    <lineage>
        <taxon>Eukaryota</taxon>
        <taxon>Fungi</taxon>
        <taxon>Dikarya</taxon>
        <taxon>Ascomycota</taxon>
        <taxon>Pezizomycotina</taxon>
        <taxon>Leotiomycetes</taxon>
        <taxon>Helotiales</taxon>
        <taxon>Helotiaceae</taxon>
        <taxon>Glarea</taxon>
    </lineage>
</organism>
<name>S3CXQ6_GLAL2</name>
<dbReference type="KEGG" id="glz:GLAREA_08474"/>
<evidence type="ECO:0000313" key="2">
    <source>
        <dbReference type="EMBL" id="EPE24621.1"/>
    </source>
</evidence>
<reference evidence="2 3" key="1">
    <citation type="journal article" date="2013" name="BMC Genomics">
        <title>Genomics-driven discovery of the pneumocandin biosynthetic gene cluster in the fungus Glarea lozoyensis.</title>
        <authorList>
            <person name="Chen L."/>
            <person name="Yue Q."/>
            <person name="Zhang X."/>
            <person name="Xiang M."/>
            <person name="Wang C."/>
            <person name="Li S."/>
            <person name="Che Y."/>
            <person name="Ortiz-Lopez F.J."/>
            <person name="Bills G.F."/>
            <person name="Liu X."/>
            <person name="An Z."/>
        </authorList>
    </citation>
    <scope>NUCLEOTIDE SEQUENCE [LARGE SCALE GENOMIC DNA]</scope>
    <source>
        <strain evidence="3">ATCC 20868 / MF5171</strain>
    </source>
</reference>
<evidence type="ECO:0000256" key="1">
    <source>
        <dbReference type="SAM" id="SignalP"/>
    </source>
</evidence>
<accession>S3CXQ6</accession>
<dbReference type="RefSeq" id="XP_008088709.1">
    <property type="nucleotide sequence ID" value="XM_008090518.1"/>
</dbReference>
<keyword evidence="3" id="KW-1185">Reference proteome</keyword>
<dbReference type="OrthoDB" id="10359154at2759"/>
<proteinExistence type="predicted"/>
<dbReference type="HOGENOM" id="CLU_1489160_0_0_1"/>
<dbReference type="EMBL" id="KE145373">
    <property type="protein sequence ID" value="EPE24621.1"/>
    <property type="molecule type" value="Genomic_DNA"/>
</dbReference>
<feature type="chain" id="PRO_5004519261" evidence="1">
    <location>
        <begin position="17"/>
        <end position="181"/>
    </location>
</feature>